<reference evidence="2" key="1">
    <citation type="journal article" date="2020" name="mSystems">
        <title>Genome- and Community-Level Interaction Insights into Carbon Utilization and Element Cycling Functions of Hydrothermarchaeota in Hydrothermal Sediment.</title>
        <authorList>
            <person name="Zhou Z."/>
            <person name="Liu Y."/>
            <person name="Xu W."/>
            <person name="Pan J."/>
            <person name="Luo Z.H."/>
            <person name="Li M."/>
        </authorList>
    </citation>
    <scope>NUCLEOTIDE SEQUENCE [LARGE SCALE GENOMIC DNA]</scope>
    <source>
        <strain evidence="2">HyVt-577</strain>
    </source>
</reference>
<proteinExistence type="predicted"/>
<feature type="signal peptide" evidence="1">
    <location>
        <begin position="1"/>
        <end position="18"/>
    </location>
</feature>
<dbReference type="EMBL" id="DRQG01000014">
    <property type="protein sequence ID" value="HGY54251.1"/>
    <property type="molecule type" value="Genomic_DNA"/>
</dbReference>
<evidence type="ECO:0008006" key="3">
    <source>
        <dbReference type="Google" id="ProtNLM"/>
    </source>
</evidence>
<dbReference type="PROSITE" id="PS51257">
    <property type="entry name" value="PROKAR_LIPOPROTEIN"/>
    <property type="match status" value="1"/>
</dbReference>
<accession>A0A7V4TXG3</accession>
<sequence>MKHTFLILTLFFILAGCAAQEETLQKSEPVLSPQVEHWIAKQDTGSTKQLGVLVTASEPLDNVPFLRKIKENYYTGRLTVKQIKQLTEDPRVKNISTGMSRLQNNR</sequence>
<evidence type="ECO:0000256" key="1">
    <source>
        <dbReference type="SAM" id="SignalP"/>
    </source>
</evidence>
<name>A0A7V4TXG3_CALAY</name>
<dbReference type="AlphaFoldDB" id="A0A7V4TXG3"/>
<gene>
    <name evidence="2" type="ORF">ENK44_00990</name>
</gene>
<protein>
    <recommendedName>
        <fullName evidence="3">Helix-hairpin-helix domain-containing protein</fullName>
    </recommendedName>
</protein>
<dbReference type="Proteomes" id="UP000885779">
    <property type="component" value="Unassembled WGS sequence"/>
</dbReference>
<comment type="caution">
    <text evidence="2">The sequence shown here is derived from an EMBL/GenBank/DDBJ whole genome shotgun (WGS) entry which is preliminary data.</text>
</comment>
<organism evidence="2">
    <name type="scientific">Caldithrix abyssi</name>
    <dbReference type="NCBI Taxonomy" id="187145"/>
    <lineage>
        <taxon>Bacteria</taxon>
        <taxon>Pseudomonadati</taxon>
        <taxon>Calditrichota</taxon>
        <taxon>Calditrichia</taxon>
        <taxon>Calditrichales</taxon>
        <taxon>Calditrichaceae</taxon>
        <taxon>Caldithrix</taxon>
    </lineage>
</organism>
<keyword evidence="1" id="KW-0732">Signal</keyword>
<evidence type="ECO:0000313" key="2">
    <source>
        <dbReference type="EMBL" id="HGY54251.1"/>
    </source>
</evidence>
<feature type="chain" id="PRO_5030599995" description="Helix-hairpin-helix domain-containing protein" evidence="1">
    <location>
        <begin position="19"/>
        <end position="106"/>
    </location>
</feature>